<gene>
    <name evidence="2" type="ORF">BW425_24070</name>
</gene>
<sequence length="416" mass="48684">MYFSISFIGVLLIYAHLRVKHFLFLKQNPQSILLKFVLLFQNRIHIQLLIALIPITPYIYCIYLLIKLYLNRFNGAMKNQKINLITFRQNSMLCTVQNKIAKISNKLAYKMEGHDMDSIRWSLELPDNSRYSRWGMGRHFCFFDASLDLDFPNPQFTSPHLNVLGKDEEIRACARLESLFRLVNGLSLLTRGSPIYSRKRFFYHSDHNMIETWRKQDSTIFLEELNNPFEESVLKEIEIENEKRPIKNTVCTDYAELIVKDNLVREAVLLLTLSLEDELYLLVNAYKIYEIISNDMGFQKREGDEKGAAKKRKDEITEKYPFASFLDLEGLTGYINNKGASGFLCRHGHSNKETKITAPPYNEIVEIIIKAISEWLNYKCLMKFGRPYEPSTGRLGFYKDPDAWLSELDKDEIKFE</sequence>
<keyword evidence="1" id="KW-0812">Transmembrane</keyword>
<evidence type="ECO:0000256" key="1">
    <source>
        <dbReference type="SAM" id="Phobius"/>
    </source>
</evidence>
<protein>
    <submittedName>
        <fullName evidence="2">Uncharacterized protein</fullName>
    </submittedName>
</protein>
<proteinExistence type="predicted"/>
<keyword evidence="1" id="KW-1133">Transmembrane helix</keyword>
<evidence type="ECO:0000313" key="2">
    <source>
        <dbReference type="EMBL" id="OUM46358.1"/>
    </source>
</evidence>
<dbReference type="AlphaFoldDB" id="A0A1Y3M7G5"/>
<accession>A0A1Y3M7G5</accession>
<reference evidence="2 3" key="1">
    <citation type="submission" date="2017-02" db="EMBL/GenBank/DDBJ databases">
        <title>Bacillus pseudomycoides isolate FSL K6-0042.</title>
        <authorList>
            <person name="Kovac J."/>
        </authorList>
    </citation>
    <scope>NUCLEOTIDE SEQUENCE [LARGE SCALE GENOMIC DNA]</scope>
    <source>
        <strain evidence="2 3">FSL K6-0042</strain>
    </source>
</reference>
<keyword evidence="1" id="KW-0472">Membrane</keyword>
<evidence type="ECO:0000313" key="3">
    <source>
        <dbReference type="Proteomes" id="UP000195321"/>
    </source>
</evidence>
<dbReference type="EMBL" id="MWPX01000048">
    <property type="protein sequence ID" value="OUM46358.1"/>
    <property type="molecule type" value="Genomic_DNA"/>
</dbReference>
<feature type="transmembrane region" description="Helical" evidence="1">
    <location>
        <begin position="44"/>
        <end position="70"/>
    </location>
</feature>
<organism evidence="2 3">
    <name type="scientific">Bacillus pseudomycoides</name>
    <dbReference type="NCBI Taxonomy" id="64104"/>
    <lineage>
        <taxon>Bacteria</taxon>
        <taxon>Bacillati</taxon>
        <taxon>Bacillota</taxon>
        <taxon>Bacilli</taxon>
        <taxon>Bacillales</taxon>
        <taxon>Bacillaceae</taxon>
        <taxon>Bacillus</taxon>
        <taxon>Bacillus cereus group</taxon>
    </lineage>
</organism>
<name>A0A1Y3M7G5_9BACI</name>
<dbReference type="Proteomes" id="UP000195321">
    <property type="component" value="Unassembled WGS sequence"/>
</dbReference>
<comment type="caution">
    <text evidence="2">The sequence shown here is derived from an EMBL/GenBank/DDBJ whole genome shotgun (WGS) entry which is preliminary data.</text>
</comment>